<evidence type="ECO:0000313" key="20">
    <source>
        <dbReference type="Proteomes" id="UP000467841"/>
    </source>
</evidence>
<protein>
    <recommendedName>
        <fullName evidence="4">RING-type E3 ubiquitin transferase</fullName>
        <ecNumber evidence="4">2.3.2.27</ecNumber>
    </recommendedName>
</protein>
<evidence type="ECO:0000256" key="5">
    <source>
        <dbReference type="ARBA" id="ARBA00022679"/>
    </source>
</evidence>
<comment type="similarity">
    <text evidence="14">Belongs to the RING-type zinc finger family. ATL subfamily.</text>
</comment>
<keyword evidence="5" id="KW-0808">Transferase</keyword>
<evidence type="ECO:0000256" key="12">
    <source>
        <dbReference type="ARBA" id="ARBA00022989"/>
    </source>
</evidence>
<evidence type="ECO:0000256" key="13">
    <source>
        <dbReference type="ARBA" id="ARBA00023136"/>
    </source>
</evidence>
<evidence type="ECO:0000256" key="1">
    <source>
        <dbReference type="ARBA" id="ARBA00000900"/>
    </source>
</evidence>
<evidence type="ECO:0000256" key="8">
    <source>
        <dbReference type="ARBA" id="ARBA00022729"/>
    </source>
</evidence>
<dbReference type="AlphaFoldDB" id="A0A6D2HJ10"/>
<dbReference type="Pfam" id="PF13639">
    <property type="entry name" value="zf-RING_2"/>
    <property type="match status" value="1"/>
</dbReference>
<feature type="domain" description="RING-type" evidence="18">
    <location>
        <begin position="318"/>
        <end position="360"/>
    </location>
</feature>
<keyword evidence="11" id="KW-0862">Zinc</keyword>
<evidence type="ECO:0000256" key="17">
    <source>
        <dbReference type="SAM" id="SignalP"/>
    </source>
</evidence>
<evidence type="ECO:0000256" key="6">
    <source>
        <dbReference type="ARBA" id="ARBA00022692"/>
    </source>
</evidence>
<dbReference type="EMBL" id="CACVBM020000199">
    <property type="protein sequence ID" value="CAA7015681.1"/>
    <property type="molecule type" value="Genomic_DNA"/>
</dbReference>
<dbReference type="Proteomes" id="UP000467841">
    <property type="component" value="Unassembled WGS sequence"/>
</dbReference>
<evidence type="ECO:0000256" key="7">
    <source>
        <dbReference type="ARBA" id="ARBA00022723"/>
    </source>
</evidence>
<dbReference type="SUPFAM" id="SSF57850">
    <property type="entry name" value="RING/U-box"/>
    <property type="match status" value="1"/>
</dbReference>
<dbReference type="PANTHER" id="PTHR46279:SF14">
    <property type="entry name" value="RING-H2 FINGER PROTEIN ATL20-RELATED"/>
    <property type="match status" value="1"/>
</dbReference>
<feature type="signal peptide" evidence="17">
    <location>
        <begin position="1"/>
        <end position="23"/>
    </location>
</feature>
<keyword evidence="7" id="KW-0479">Metal-binding</keyword>
<evidence type="ECO:0000256" key="15">
    <source>
        <dbReference type="PROSITE-ProRule" id="PRU00175"/>
    </source>
</evidence>
<dbReference type="Gene3D" id="3.30.40.10">
    <property type="entry name" value="Zinc/RING finger domain, C3HC4 (zinc finger)"/>
    <property type="match status" value="1"/>
</dbReference>
<evidence type="ECO:0000256" key="14">
    <source>
        <dbReference type="ARBA" id="ARBA00024209"/>
    </source>
</evidence>
<dbReference type="InterPro" id="IPR001841">
    <property type="entry name" value="Znf_RING"/>
</dbReference>
<keyword evidence="12 16" id="KW-1133">Transmembrane helix</keyword>
<keyword evidence="9 15" id="KW-0863">Zinc-finger</keyword>
<dbReference type="InterPro" id="IPR046948">
    <property type="entry name" value="ATL20-22-like"/>
</dbReference>
<feature type="transmembrane region" description="Helical" evidence="16">
    <location>
        <begin position="236"/>
        <end position="259"/>
    </location>
</feature>
<evidence type="ECO:0000259" key="18">
    <source>
        <dbReference type="PROSITE" id="PS50089"/>
    </source>
</evidence>
<keyword evidence="13 16" id="KW-0472">Membrane</keyword>
<feature type="chain" id="PRO_5025649823" description="RING-type E3 ubiquitin transferase" evidence="17">
    <location>
        <begin position="24"/>
        <end position="368"/>
    </location>
</feature>
<evidence type="ECO:0000256" key="11">
    <source>
        <dbReference type="ARBA" id="ARBA00022833"/>
    </source>
</evidence>
<dbReference type="PANTHER" id="PTHR46279">
    <property type="entry name" value="RING/U-BOX SUPERFAMILY PROTEIN"/>
    <property type="match status" value="1"/>
</dbReference>
<keyword evidence="6 16" id="KW-0812">Transmembrane</keyword>
<comment type="pathway">
    <text evidence="3">Protein modification; protein ubiquitination.</text>
</comment>
<keyword evidence="10" id="KW-0833">Ubl conjugation pathway</keyword>
<name>A0A6D2HJ10_9BRAS</name>
<dbReference type="GO" id="GO:0016020">
    <property type="term" value="C:membrane"/>
    <property type="evidence" value="ECO:0007669"/>
    <property type="project" value="UniProtKB-SubCell"/>
</dbReference>
<comment type="subcellular location">
    <subcellularLocation>
        <location evidence="2">Membrane</location>
        <topology evidence="2">Single-pass membrane protein</topology>
    </subcellularLocation>
</comment>
<evidence type="ECO:0000256" key="3">
    <source>
        <dbReference type="ARBA" id="ARBA00004906"/>
    </source>
</evidence>
<evidence type="ECO:0000256" key="10">
    <source>
        <dbReference type="ARBA" id="ARBA00022786"/>
    </source>
</evidence>
<dbReference type="OrthoDB" id="8062037at2759"/>
<comment type="catalytic activity">
    <reaction evidence="1">
        <text>S-ubiquitinyl-[E2 ubiquitin-conjugating enzyme]-L-cysteine + [acceptor protein]-L-lysine = [E2 ubiquitin-conjugating enzyme]-L-cysteine + N(6)-ubiquitinyl-[acceptor protein]-L-lysine.</text>
        <dbReference type="EC" id="2.3.2.27"/>
    </reaction>
</comment>
<dbReference type="EC" id="2.3.2.27" evidence="4"/>
<dbReference type="GO" id="GO:0008270">
    <property type="term" value="F:zinc ion binding"/>
    <property type="evidence" value="ECO:0007669"/>
    <property type="project" value="UniProtKB-KW"/>
</dbReference>
<organism evidence="19 20">
    <name type="scientific">Microthlaspi erraticum</name>
    <dbReference type="NCBI Taxonomy" id="1685480"/>
    <lineage>
        <taxon>Eukaryota</taxon>
        <taxon>Viridiplantae</taxon>
        <taxon>Streptophyta</taxon>
        <taxon>Embryophyta</taxon>
        <taxon>Tracheophyta</taxon>
        <taxon>Spermatophyta</taxon>
        <taxon>Magnoliopsida</taxon>
        <taxon>eudicotyledons</taxon>
        <taxon>Gunneridae</taxon>
        <taxon>Pentapetalae</taxon>
        <taxon>rosids</taxon>
        <taxon>malvids</taxon>
        <taxon>Brassicales</taxon>
        <taxon>Brassicaceae</taxon>
        <taxon>Coluteocarpeae</taxon>
        <taxon>Microthlaspi</taxon>
    </lineage>
</organism>
<dbReference type="Pfam" id="PF13947">
    <property type="entry name" value="GUB_WAK_bind"/>
    <property type="match status" value="1"/>
</dbReference>
<evidence type="ECO:0000313" key="19">
    <source>
        <dbReference type="EMBL" id="CAA7015681.1"/>
    </source>
</evidence>
<dbReference type="CDD" id="cd16461">
    <property type="entry name" value="RING-H2_EL5-like"/>
    <property type="match status" value="1"/>
</dbReference>
<dbReference type="GO" id="GO:0061630">
    <property type="term" value="F:ubiquitin protein ligase activity"/>
    <property type="evidence" value="ECO:0007669"/>
    <property type="project" value="UniProtKB-EC"/>
</dbReference>
<evidence type="ECO:0000256" key="2">
    <source>
        <dbReference type="ARBA" id="ARBA00004167"/>
    </source>
</evidence>
<evidence type="ECO:0000256" key="9">
    <source>
        <dbReference type="ARBA" id="ARBA00022771"/>
    </source>
</evidence>
<dbReference type="InterPro" id="IPR025287">
    <property type="entry name" value="WAK_GUB"/>
</dbReference>
<evidence type="ECO:0000256" key="16">
    <source>
        <dbReference type="SAM" id="Phobius"/>
    </source>
</evidence>
<comment type="caution">
    <text evidence="19">The sequence shown here is derived from an EMBL/GenBank/DDBJ whole genome shotgun (WGS) entry which is preliminary data.</text>
</comment>
<accession>A0A6D2HJ10</accession>
<keyword evidence="8 17" id="KW-0732">Signal</keyword>
<keyword evidence="20" id="KW-1185">Reference proteome</keyword>
<proteinExistence type="inferred from homology"/>
<dbReference type="InterPro" id="IPR013083">
    <property type="entry name" value="Znf_RING/FYVE/PHD"/>
</dbReference>
<evidence type="ECO:0000256" key="4">
    <source>
        <dbReference type="ARBA" id="ARBA00012483"/>
    </source>
</evidence>
<sequence length="368" mass="41279">MTLSKQFFPLLFLFLFIFPLQHATNPKTCSSSFWGSLLNKCERFGVSIRFPFCGHAGFSLHCTNFNKTVIELPMSGTFLVHRINYLKQQISLKDPQGCMVKRLLSFNTSGSPFSPRFNVYYTFLTCRKEVLMPSWYPPIHCLSNSTSSFFATSNLTLANSMLPSCQIVKRVAVPVNVPFEDNGFSTVINVLDLLLEWSSPNCSGCEKHSLRCGFKNKASLEVKCFDDESGHLSASLVLIIALCTIGGFSIFVCIAMSVYHSERFIFHRSAAVATRALPQQPRRVLVTTTGLDQSTIESYKKVKLGESRRLPGTNGIICPICLSEYAKTETLRCIPECDHCFHVECIDVWLKIHGSCPICRKTLMLSTL</sequence>
<dbReference type="PROSITE" id="PS50089">
    <property type="entry name" value="ZF_RING_2"/>
    <property type="match status" value="1"/>
</dbReference>
<reference evidence="19" key="1">
    <citation type="submission" date="2020-01" db="EMBL/GenBank/DDBJ databases">
        <authorList>
            <person name="Mishra B."/>
        </authorList>
    </citation>
    <scope>NUCLEOTIDE SEQUENCE [LARGE SCALE GENOMIC DNA]</scope>
</reference>
<dbReference type="SMART" id="SM00184">
    <property type="entry name" value="RING"/>
    <property type="match status" value="1"/>
</dbReference>
<gene>
    <name evidence="19" type="ORF">MERR_LOCUS2916</name>
</gene>
<dbReference type="GO" id="GO:0030247">
    <property type="term" value="F:polysaccharide binding"/>
    <property type="evidence" value="ECO:0007669"/>
    <property type="project" value="InterPro"/>
</dbReference>